<keyword evidence="3" id="KW-1185">Reference proteome</keyword>
<dbReference type="EMBL" id="CM000158">
    <property type="protein sequence ID" value="KRK00134.1"/>
    <property type="molecule type" value="Genomic_DNA"/>
</dbReference>
<accession>A0A0R1DSC4</accession>
<reference evidence="2 3" key="2">
    <citation type="journal article" date="2007" name="PLoS Biol.">
        <title>Principles of genome evolution in the Drosophila melanogaster species group.</title>
        <authorList>
            <person name="Ranz J.M."/>
            <person name="Maurin D."/>
            <person name="Chan Y.S."/>
            <person name="von Grotthuss M."/>
            <person name="Hillier L.W."/>
            <person name="Roote J."/>
            <person name="Ashburner M."/>
            <person name="Bergman C.M."/>
        </authorList>
    </citation>
    <scope>NUCLEOTIDE SEQUENCE [LARGE SCALE GENOMIC DNA]</scope>
    <source>
        <strain evidence="3">Tai18E2 / Tucson 14021-0261.01</strain>
    </source>
</reference>
<evidence type="ECO:0000256" key="1">
    <source>
        <dbReference type="SAM" id="SignalP"/>
    </source>
</evidence>
<dbReference type="AlphaFoldDB" id="A0A0R1DSC4"/>
<evidence type="ECO:0000313" key="3">
    <source>
        <dbReference type="Proteomes" id="UP000002282"/>
    </source>
</evidence>
<evidence type="ECO:0000313" key="2">
    <source>
        <dbReference type="EMBL" id="KRK00134.1"/>
    </source>
</evidence>
<name>A0A0R1DSC4_DROYA</name>
<dbReference type="eggNOG" id="ENOG502TIEF">
    <property type="taxonomic scope" value="Eukaryota"/>
</dbReference>
<dbReference type="OrthoDB" id="8014995at2759"/>
<sequence>MVNFVCYCTLLILVAVAKAQDNEETSSVATYTGDLTEEQCNTSRDGCCSELYIGEEEELTKCFVIHSTKLPADGDTDVGKTLRFLSVGHWHFMVYNHYSIWCASPISVLCGVYLQAKEVHWQERYDQHEDGQAGRREDLCGSAQGEGLSHCHVRPLPQGCSRGL</sequence>
<dbReference type="KEGG" id="dya:Dyak_GE14016"/>
<reference evidence="2 3" key="1">
    <citation type="journal article" date="2007" name="Nature">
        <title>Evolution of genes and genomes on the Drosophila phylogeny.</title>
        <authorList>
            <consortium name="Drosophila 12 Genomes Consortium"/>
            <person name="Clark A.G."/>
            <person name="Eisen M.B."/>
            <person name="Smith D.R."/>
            <person name="Bergman C.M."/>
            <person name="Oliver B."/>
            <person name="Markow T.A."/>
            <person name="Kaufman T.C."/>
            <person name="Kellis M."/>
            <person name="Gelbart W."/>
            <person name="Iyer V.N."/>
            <person name="Pollard D.A."/>
            <person name="Sackton T.B."/>
            <person name="Larracuente A.M."/>
            <person name="Singh N.D."/>
            <person name="Abad J.P."/>
            <person name="Abt D.N."/>
            <person name="Adryan B."/>
            <person name="Aguade M."/>
            <person name="Akashi H."/>
            <person name="Anderson W.W."/>
            <person name="Aquadro C.F."/>
            <person name="Ardell D.H."/>
            <person name="Arguello R."/>
            <person name="Artieri C.G."/>
            <person name="Barbash D.A."/>
            <person name="Barker D."/>
            <person name="Barsanti P."/>
            <person name="Batterham P."/>
            <person name="Batzoglou S."/>
            <person name="Begun D."/>
            <person name="Bhutkar A."/>
            <person name="Blanco E."/>
            <person name="Bosak S.A."/>
            <person name="Bradley R.K."/>
            <person name="Brand A.D."/>
            <person name="Brent M.R."/>
            <person name="Brooks A.N."/>
            <person name="Brown R.H."/>
            <person name="Butlin R.K."/>
            <person name="Caggese C."/>
            <person name="Calvi B.R."/>
            <person name="Bernardo de Carvalho A."/>
            <person name="Caspi A."/>
            <person name="Castrezana S."/>
            <person name="Celniker S.E."/>
            <person name="Chang J.L."/>
            <person name="Chapple C."/>
            <person name="Chatterji S."/>
            <person name="Chinwalla A."/>
            <person name="Civetta A."/>
            <person name="Clifton S.W."/>
            <person name="Comeron J.M."/>
            <person name="Costello J.C."/>
            <person name="Coyne J.A."/>
            <person name="Daub J."/>
            <person name="David R.G."/>
            <person name="Delcher A.L."/>
            <person name="Delehaunty K."/>
            <person name="Do C.B."/>
            <person name="Ebling H."/>
            <person name="Edwards K."/>
            <person name="Eickbush T."/>
            <person name="Evans J.D."/>
            <person name="Filipski A."/>
            <person name="Findeiss S."/>
            <person name="Freyhult E."/>
            <person name="Fulton L."/>
            <person name="Fulton R."/>
            <person name="Garcia A.C."/>
            <person name="Gardiner A."/>
            <person name="Garfield D.A."/>
            <person name="Garvin B.E."/>
            <person name="Gibson G."/>
            <person name="Gilbert D."/>
            <person name="Gnerre S."/>
            <person name="Godfrey J."/>
            <person name="Good R."/>
            <person name="Gotea V."/>
            <person name="Gravely B."/>
            <person name="Greenberg A.J."/>
            <person name="Griffiths-Jones S."/>
            <person name="Gross S."/>
            <person name="Guigo R."/>
            <person name="Gustafson E.A."/>
            <person name="Haerty W."/>
            <person name="Hahn M.W."/>
            <person name="Halligan D.L."/>
            <person name="Halpern A.L."/>
            <person name="Halter G.M."/>
            <person name="Han M.V."/>
            <person name="Heger A."/>
            <person name="Hillier L."/>
            <person name="Hinrichs A.S."/>
            <person name="Holmes I."/>
            <person name="Hoskins R.A."/>
            <person name="Hubisz M.J."/>
            <person name="Hultmark D."/>
            <person name="Huntley M.A."/>
            <person name="Jaffe D.B."/>
            <person name="Jagadeeshan S."/>
            <person name="Jeck W.R."/>
            <person name="Johnson J."/>
            <person name="Jones C.D."/>
            <person name="Jordan W.C."/>
            <person name="Karpen G.H."/>
            <person name="Kataoka E."/>
            <person name="Keightley P.D."/>
            <person name="Kheradpour P."/>
            <person name="Kirkness E.F."/>
            <person name="Koerich L.B."/>
            <person name="Kristiansen K."/>
            <person name="Kudrna D."/>
            <person name="Kulathinal R.J."/>
            <person name="Kumar S."/>
            <person name="Kwok R."/>
            <person name="Lander E."/>
            <person name="Langley C.H."/>
            <person name="Lapoint R."/>
            <person name="Lazzaro B.P."/>
            <person name="Lee S.J."/>
            <person name="Levesque L."/>
            <person name="Li R."/>
            <person name="Lin C.F."/>
            <person name="Lin M.F."/>
            <person name="Lindblad-Toh K."/>
            <person name="Llopart A."/>
            <person name="Long M."/>
            <person name="Low L."/>
            <person name="Lozovsky E."/>
            <person name="Lu J."/>
            <person name="Luo M."/>
            <person name="Machado C.A."/>
            <person name="Makalowski W."/>
            <person name="Marzo M."/>
            <person name="Matsuda M."/>
            <person name="Matzkin L."/>
            <person name="McAllister B."/>
            <person name="McBride C.S."/>
            <person name="McKernan B."/>
            <person name="McKernan K."/>
            <person name="Mendez-Lago M."/>
            <person name="Minx P."/>
            <person name="Mollenhauer M.U."/>
            <person name="Montooth K."/>
            <person name="Mount S.M."/>
            <person name="Mu X."/>
            <person name="Myers E."/>
            <person name="Negre B."/>
            <person name="Newfeld S."/>
            <person name="Nielsen R."/>
            <person name="Noor M.A."/>
            <person name="O'Grady P."/>
            <person name="Pachter L."/>
            <person name="Papaceit M."/>
            <person name="Parisi M.J."/>
            <person name="Parisi M."/>
            <person name="Parts L."/>
            <person name="Pedersen J.S."/>
            <person name="Pesole G."/>
            <person name="Phillippy A.M."/>
            <person name="Ponting C.P."/>
            <person name="Pop M."/>
            <person name="Porcelli D."/>
            <person name="Powell J.R."/>
            <person name="Prohaska S."/>
            <person name="Pruitt K."/>
            <person name="Puig M."/>
            <person name="Quesneville H."/>
            <person name="Ram K.R."/>
            <person name="Rand D."/>
            <person name="Rasmussen M.D."/>
            <person name="Reed L.K."/>
            <person name="Reenan R."/>
            <person name="Reily A."/>
            <person name="Remington K.A."/>
            <person name="Rieger T.T."/>
            <person name="Ritchie M.G."/>
            <person name="Robin C."/>
            <person name="Rogers Y.H."/>
            <person name="Rohde C."/>
            <person name="Rozas J."/>
            <person name="Rubenfield M.J."/>
            <person name="Ruiz A."/>
            <person name="Russo S."/>
            <person name="Salzberg S.L."/>
            <person name="Sanchez-Gracia A."/>
            <person name="Saranga D.J."/>
            <person name="Sato H."/>
            <person name="Schaeffer S.W."/>
            <person name="Schatz M.C."/>
            <person name="Schlenke T."/>
            <person name="Schwartz R."/>
            <person name="Segarra C."/>
            <person name="Singh R.S."/>
            <person name="Sirot L."/>
            <person name="Sirota M."/>
            <person name="Sisneros N.B."/>
            <person name="Smith C.D."/>
            <person name="Smith T.F."/>
            <person name="Spieth J."/>
            <person name="Stage D.E."/>
            <person name="Stark A."/>
            <person name="Stephan W."/>
            <person name="Strausberg R.L."/>
            <person name="Strempel S."/>
            <person name="Sturgill D."/>
            <person name="Sutton G."/>
            <person name="Sutton G.G."/>
            <person name="Tao W."/>
            <person name="Teichmann S."/>
            <person name="Tobari Y.N."/>
            <person name="Tomimura Y."/>
            <person name="Tsolas J.M."/>
            <person name="Valente V.L."/>
            <person name="Venter E."/>
            <person name="Venter J.C."/>
            <person name="Vicario S."/>
            <person name="Vieira F.G."/>
            <person name="Vilella A.J."/>
            <person name="Villasante A."/>
            <person name="Walenz B."/>
            <person name="Wang J."/>
            <person name="Wasserman M."/>
            <person name="Watts T."/>
            <person name="Wilson D."/>
            <person name="Wilson R.K."/>
            <person name="Wing R.A."/>
            <person name="Wolfner M.F."/>
            <person name="Wong A."/>
            <person name="Wong G.K."/>
            <person name="Wu C.I."/>
            <person name="Wu G."/>
            <person name="Yamamoto D."/>
            <person name="Yang H.P."/>
            <person name="Yang S.P."/>
            <person name="Yorke J.A."/>
            <person name="Yoshida K."/>
            <person name="Zdobnov E."/>
            <person name="Zhang P."/>
            <person name="Zhang Y."/>
            <person name="Zimin A.V."/>
            <person name="Baldwin J."/>
            <person name="Abdouelleil A."/>
            <person name="Abdulkadir J."/>
            <person name="Abebe A."/>
            <person name="Abera B."/>
            <person name="Abreu J."/>
            <person name="Acer S.C."/>
            <person name="Aftuck L."/>
            <person name="Alexander A."/>
            <person name="An P."/>
            <person name="Anderson E."/>
            <person name="Anderson S."/>
            <person name="Arachi H."/>
            <person name="Azer M."/>
            <person name="Bachantsang P."/>
            <person name="Barry A."/>
            <person name="Bayul T."/>
            <person name="Berlin A."/>
            <person name="Bessette D."/>
            <person name="Bloom T."/>
            <person name="Blye J."/>
            <person name="Boguslavskiy L."/>
            <person name="Bonnet C."/>
            <person name="Boukhgalter B."/>
            <person name="Bourzgui I."/>
            <person name="Brown A."/>
            <person name="Cahill P."/>
            <person name="Channer S."/>
            <person name="Cheshatsang Y."/>
            <person name="Chuda L."/>
            <person name="Citroen M."/>
            <person name="Collymore A."/>
            <person name="Cooke P."/>
            <person name="Costello M."/>
            <person name="D'Aco K."/>
            <person name="Daza R."/>
            <person name="De Haan G."/>
            <person name="DeGray S."/>
            <person name="DeMaso C."/>
            <person name="Dhargay N."/>
            <person name="Dooley K."/>
            <person name="Dooley E."/>
            <person name="Doricent M."/>
            <person name="Dorje P."/>
            <person name="Dorjee K."/>
            <person name="Dupes A."/>
            <person name="Elong R."/>
            <person name="Falk J."/>
            <person name="Farina A."/>
            <person name="Faro S."/>
            <person name="Ferguson D."/>
            <person name="Fisher S."/>
            <person name="Foley C.D."/>
            <person name="Franke A."/>
            <person name="Friedrich D."/>
            <person name="Gadbois L."/>
            <person name="Gearin G."/>
            <person name="Gearin C.R."/>
            <person name="Giannoukos G."/>
            <person name="Goode T."/>
            <person name="Graham J."/>
            <person name="Grandbois E."/>
            <person name="Grewal S."/>
            <person name="Gyaltsen K."/>
            <person name="Hafez N."/>
            <person name="Hagos B."/>
            <person name="Hall J."/>
            <person name="Henson C."/>
            <person name="Hollinger A."/>
            <person name="Honan T."/>
            <person name="Huard M.D."/>
            <person name="Hughes L."/>
            <person name="Hurhula B."/>
            <person name="Husby M.E."/>
            <person name="Kamat A."/>
            <person name="Kanga B."/>
            <person name="Kashin S."/>
            <person name="Khazanovich D."/>
            <person name="Kisner P."/>
            <person name="Lance K."/>
            <person name="Lara M."/>
            <person name="Lee W."/>
            <person name="Lennon N."/>
            <person name="Letendre F."/>
            <person name="LeVine R."/>
            <person name="Lipovsky A."/>
            <person name="Liu X."/>
            <person name="Liu J."/>
            <person name="Liu S."/>
            <person name="Lokyitsang T."/>
            <person name="Lokyitsang Y."/>
            <person name="Lubonja R."/>
            <person name="Lui A."/>
            <person name="MacDonald P."/>
            <person name="Magnisalis V."/>
            <person name="Maru K."/>
            <person name="Matthews C."/>
            <person name="McCusker W."/>
            <person name="McDonough S."/>
            <person name="Mehta T."/>
            <person name="Meldrim J."/>
            <person name="Meneus L."/>
            <person name="Mihai O."/>
            <person name="Mihalev A."/>
            <person name="Mihova T."/>
            <person name="Mittelman R."/>
            <person name="Mlenga V."/>
            <person name="Montmayeur A."/>
            <person name="Mulrain L."/>
            <person name="Navidi A."/>
            <person name="Naylor J."/>
            <person name="Negash T."/>
            <person name="Nguyen T."/>
            <person name="Nguyen N."/>
            <person name="Nicol R."/>
            <person name="Norbu C."/>
            <person name="Norbu N."/>
            <person name="Novod N."/>
            <person name="O'Neill B."/>
            <person name="Osman S."/>
            <person name="Markiewicz E."/>
            <person name="Oyono O.L."/>
            <person name="Patti C."/>
            <person name="Phunkhang P."/>
            <person name="Pierre F."/>
            <person name="Priest M."/>
            <person name="Raghuraman S."/>
            <person name="Rege F."/>
            <person name="Reyes R."/>
            <person name="Rise C."/>
            <person name="Rogov P."/>
            <person name="Ross K."/>
            <person name="Ryan E."/>
            <person name="Settipalli S."/>
            <person name="Shea T."/>
            <person name="Sherpa N."/>
            <person name="Shi L."/>
            <person name="Shih D."/>
            <person name="Sparrow T."/>
            <person name="Spaulding J."/>
            <person name="Stalker J."/>
            <person name="Stange-Thomann N."/>
            <person name="Stavropoulos S."/>
            <person name="Stone C."/>
            <person name="Strader C."/>
            <person name="Tesfaye S."/>
            <person name="Thomson T."/>
            <person name="Thoulutsang Y."/>
            <person name="Thoulutsang D."/>
            <person name="Topham K."/>
            <person name="Topping I."/>
            <person name="Tsamla T."/>
            <person name="Vassiliev H."/>
            <person name="Vo A."/>
            <person name="Wangchuk T."/>
            <person name="Wangdi T."/>
            <person name="Weiand M."/>
            <person name="Wilkinson J."/>
            <person name="Wilson A."/>
            <person name="Yadav S."/>
            <person name="Young G."/>
            <person name="Yu Q."/>
            <person name="Zembek L."/>
            <person name="Zhong D."/>
            <person name="Zimmer A."/>
            <person name="Zwirko Z."/>
            <person name="Jaffe D.B."/>
            <person name="Alvarez P."/>
            <person name="Brockman W."/>
            <person name="Butler J."/>
            <person name="Chin C."/>
            <person name="Gnerre S."/>
            <person name="Grabherr M."/>
            <person name="Kleber M."/>
            <person name="Mauceli E."/>
            <person name="MacCallum I."/>
        </authorList>
    </citation>
    <scope>NUCLEOTIDE SEQUENCE [LARGE SCALE GENOMIC DNA]</scope>
    <source>
        <strain evidence="3">Tai18E2 / Tucson 14021-0261.01</strain>
    </source>
</reference>
<gene>
    <name evidence="2" type="primary">Dyak\Obp58d</name>
    <name evidence="2" type="synonym">Dyak\GE14016</name>
    <name evidence="2" type="synonym">dyak_GLEANR_14175</name>
    <name evidence="2" type="synonym">DyakObp58d</name>
    <name evidence="2" type="synonym">GE14016</name>
    <name evidence="2" type="synonym">Obp58d</name>
    <name evidence="2" type="ORF">Dyak_GE14016</name>
</gene>
<keyword evidence="1" id="KW-0732">Signal</keyword>
<organism evidence="2 3">
    <name type="scientific">Drosophila yakuba</name>
    <name type="common">Fruit fly</name>
    <dbReference type="NCBI Taxonomy" id="7245"/>
    <lineage>
        <taxon>Eukaryota</taxon>
        <taxon>Metazoa</taxon>
        <taxon>Ecdysozoa</taxon>
        <taxon>Arthropoda</taxon>
        <taxon>Hexapoda</taxon>
        <taxon>Insecta</taxon>
        <taxon>Pterygota</taxon>
        <taxon>Neoptera</taxon>
        <taxon>Endopterygota</taxon>
        <taxon>Diptera</taxon>
        <taxon>Brachycera</taxon>
        <taxon>Muscomorpha</taxon>
        <taxon>Ephydroidea</taxon>
        <taxon>Drosophilidae</taxon>
        <taxon>Drosophila</taxon>
        <taxon>Sophophora</taxon>
    </lineage>
</organism>
<protein>
    <submittedName>
        <fullName evidence="2">Odorant-binding protein 58d</fullName>
    </submittedName>
</protein>
<proteinExistence type="predicted"/>
<feature type="chain" id="PRO_5006402830" evidence="1">
    <location>
        <begin position="20"/>
        <end position="164"/>
    </location>
</feature>
<feature type="signal peptide" evidence="1">
    <location>
        <begin position="1"/>
        <end position="19"/>
    </location>
</feature>
<dbReference type="Proteomes" id="UP000002282">
    <property type="component" value="Chromosome 2R"/>
</dbReference>